<accession>A0A9W4T677</accession>
<name>A0A9W4T677_9GLOM</name>
<keyword evidence="3" id="KW-1185">Reference proteome</keyword>
<reference evidence="2" key="1">
    <citation type="submission" date="2022-08" db="EMBL/GenBank/DDBJ databases">
        <authorList>
            <person name="Kallberg Y."/>
            <person name="Tangrot J."/>
            <person name="Rosling A."/>
        </authorList>
    </citation>
    <scope>NUCLEOTIDE SEQUENCE</scope>
    <source>
        <strain evidence="2">Wild A</strain>
    </source>
</reference>
<feature type="compositionally biased region" description="Acidic residues" evidence="1">
    <location>
        <begin position="53"/>
        <end position="71"/>
    </location>
</feature>
<evidence type="ECO:0000313" key="3">
    <source>
        <dbReference type="Proteomes" id="UP001153678"/>
    </source>
</evidence>
<feature type="non-terminal residue" evidence="2">
    <location>
        <position position="1"/>
    </location>
</feature>
<evidence type="ECO:0000313" key="2">
    <source>
        <dbReference type="EMBL" id="CAI2194018.1"/>
    </source>
</evidence>
<dbReference type="Proteomes" id="UP001153678">
    <property type="component" value="Unassembled WGS sequence"/>
</dbReference>
<proteinExistence type="predicted"/>
<gene>
    <name evidence="2" type="ORF">FWILDA_LOCUS16366</name>
</gene>
<feature type="region of interest" description="Disordered" evidence="1">
    <location>
        <begin position="42"/>
        <end position="71"/>
    </location>
</feature>
<dbReference type="EMBL" id="CAMKVN010010335">
    <property type="protein sequence ID" value="CAI2194018.1"/>
    <property type="molecule type" value="Genomic_DNA"/>
</dbReference>
<dbReference type="OrthoDB" id="2440099at2759"/>
<protein>
    <submittedName>
        <fullName evidence="2">18576_t:CDS:1</fullName>
    </submittedName>
</protein>
<dbReference type="AlphaFoldDB" id="A0A9W4T677"/>
<organism evidence="2 3">
    <name type="scientific">Funneliformis geosporum</name>
    <dbReference type="NCBI Taxonomy" id="1117311"/>
    <lineage>
        <taxon>Eukaryota</taxon>
        <taxon>Fungi</taxon>
        <taxon>Fungi incertae sedis</taxon>
        <taxon>Mucoromycota</taxon>
        <taxon>Glomeromycotina</taxon>
        <taxon>Glomeromycetes</taxon>
        <taxon>Glomerales</taxon>
        <taxon>Glomeraceae</taxon>
        <taxon>Funneliformis</taxon>
    </lineage>
</organism>
<feature type="compositionally biased region" description="Polar residues" evidence="1">
    <location>
        <begin position="42"/>
        <end position="52"/>
    </location>
</feature>
<evidence type="ECO:0000256" key="1">
    <source>
        <dbReference type="SAM" id="MobiDB-lite"/>
    </source>
</evidence>
<comment type="caution">
    <text evidence="2">The sequence shown here is derived from an EMBL/GenBank/DDBJ whole genome shotgun (WGS) entry which is preliminary data.</text>
</comment>
<sequence length="141" mass="16263">AESTDELSDEGSMLWCTEELENNVKETLQLLMNADSIFENENSLTISESSQASEDEFNPQTDDQESNDDEDFNKKYLLSDNELIKKLKIKLTNILKAGGNLPESFRERHPKIKSILENEDIQAEIVLFLCENKFEFYIADF</sequence>
<feature type="non-terminal residue" evidence="2">
    <location>
        <position position="141"/>
    </location>
</feature>